<gene>
    <name evidence="7" type="ORF">LIV34_002808</name>
</gene>
<comment type="similarity">
    <text evidence="2">Belongs to the multi antimicrobial extrusion (MATE) (TC 2.A.66.1) family.</text>
</comment>
<feature type="transmembrane region" description="Helical" evidence="6">
    <location>
        <begin position="24"/>
        <end position="43"/>
    </location>
</feature>
<evidence type="ECO:0000313" key="8">
    <source>
        <dbReference type="Proteomes" id="UP001056208"/>
    </source>
</evidence>
<evidence type="ECO:0000256" key="1">
    <source>
        <dbReference type="ARBA" id="ARBA00004141"/>
    </source>
</evidence>
<sequence>MTDASAGGSTGRRPRIRRPLDREILALAVPALGALVAEPLFLLTDTALVGHLGSAPLAGLGIASVIRQTIVGLLVFLAYATTPTVARRLGAGDRPGAIRAGIDGLWLALALGAVVLVVGLVVADPLVRALADTGGTEADPAATAAVVDAARTYLGISLAGIPAMLLVIAATGLLRGLQDTRTPLVVAVSGFAANAALNAFLIYGLGFGIAGSAWGTVLAQWGMASVFVLIAVRAARETGTTLRPGLRGVARSAASGGWLLVRTASLRAAILATVAVGAGLGVTGLATLQIALSLFSTVAFVLDALAIAGQALVGHGLGADDVPRVQAVARRLVQWGVGLGAILGLVLAALSPLLGPVFTGDPGIHRMLTAVTLVLAVGLPVAGYVFVLDGVLIGAGDARYLALAGLVNLAIYAPALILVAWLTGTGRVAGTPALLALWAAFGLVYIGARALTLGLRARGDRWIVTGVARA</sequence>
<keyword evidence="8" id="KW-1185">Reference proteome</keyword>
<evidence type="ECO:0000313" key="7">
    <source>
        <dbReference type="EMBL" id="UQB06500.1"/>
    </source>
</evidence>
<feature type="transmembrane region" description="Helical" evidence="6">
    <location>
        <begin position="268"/>
        <end position="292"/>
    </location>
</feature>
<dbReference type="PANTHER" id="PTHR42893">
    <property type="entry name" value="PROTEIN DETOXIFICATION 44, CHLOROPLASTIC-RELATED"/>
    <property type="match status" value="1"/>
</dbReference>
<feature type="transmembrane region" description="Helical" evidence="6">
    <location>
        <begin position="55"/>
        <end position="79"/>
    </location>
</feature>
<keyword evidence="3 6" id="KW-0812">Transmembrane</keyword>
<evidence type="ECO:0000256" key="5">
    <source>
        <dbReference type="ARBA" id="ARBA00023136"/>
    </source>
</evidence>
<dbReference type="CDD" id="cd13136">
    <property type="entry name" value="MATE_DinF_like"/>
    <property type="match status" value="1"/>
</dbReference>
<feature type="transmembrane region" description="Helical" evidence="6">
    <location>
        <begin position="298"/>
        <end position="320"/>
    </location>
</feature>
<evidence type="ECO:0000256" key="6">
    <source>
        <dbReference type="SAM" id="Phobius"/>
    </source>
</evidence>
<name>A0ABY4MVF0_9MICO</name>
<feature type="transmembrane region" description="Helical" evidence="6">
    <location>
        <begin position="428"/>
        <end position="448"/>
    </location>
</feature>
<protein>
    <submittedName>
        <fullName evidence="7">MATE family efflux transporter</fullName>
    </submittedName>
</protein>
<dbReference type="Proteomes" id="UP001056208">
    <property type="component" value="Chromosome"/>
</dbReference>
<dbReference type="PANTHER" id="PTHR42893:SF46">
    <property type="entry name" value="PROTEIN DETOXIFICATION 44, CHLOROPLASTIC"/>
    <property type="match status" value="1"/>
</dbReference>
<evidence type="ECO:0000256" key="2">
    <source>
        <dbReference type="ARBA" id="ARBA00010199"/>
    </source>
</evidence>
<dbReference type="InterPro" id="IPR044644">
    <property type="entry name" value="DinF-like"/>
</dbReference>
<feature type="transmembrane region" description="Helical" evidence="6">
    <location>
        <begin position="184"/>
        <end position="206"/>
    </location>
</feature>
<dbReference type="NCBIfam" id="TIGR00797">
    <property type="entry name" value="matE"/>
    <property type="match status" value="1"/>
</dbReference>
<comment type="subcellular location">
    <subcellularLocation>
        <location evidence="1">Membrane</location>
        <topology evidence="1">Multi-pass membrane protein</topology>
    </subcellularLocation>
</comment>
<proteinExistence type="inferred from homology"/>
<dbReference type="Pfam" id="PF01554">
    <property type="entry name" value="MatE"/>
    <property type="match status" value="2"/>
</dbReference>
<feature type="transmembrane region" description="Helical" evidence="6">
    <location>
        <begin position="332"/>
        <end position="355"/>
    </location>
</feature>
<keyword evidence="5 6" id="KW-0472">Membrane</keyword>
<evidence type="ECO:0000256" key="4">
    <source>
        <dbReference type="ARBA" id="ARBA00022989"/>
    </source>
</evidence>
<accession>A0ABY4MVF0</accession>
<keyword evidence="4 6" id="KW-1133">Transmembrane helix</keyword>
<dbReference type="EMBL" id="CP086345">
    <property type="protein sequence ID" value="UQB06500.1"/>
    <property type="molecule type" value="Genomic_DNA"/>
</dbReference>
<evidence type="ECO:0000256" key="3">
    <source>
        <dbReference type="ARBA" id="ARBA00022692"/>
    </source>
</evidence>
<feature type="transmembrane region" description="Helical" evidence="6">
    <location>
        <begin position="400"/>
        <end position="422"/>
    </location>
</feature>
<feature type="transmembrane region" description="Helical" evidence="6">
    <location>
        <begin position="100"/>
        <end position="123"/>
    </location>
</feature>
<feature type="transmembrane region" description="Helical" evidence="6">
    <location>
        <begin position="367"/>
        <end position="388"/>
    </location>
</feature>
<feature type="transmembrane region" description="Helical" evidence="6">
    <location>
        <begin position="153"/>
        <end position="177"/>
    </location>
</feature>
<feature type="transmembrane region" description="Helical" evidence="6">
    <location>
        <begin position="212"/>
        <end position="232"/>
    </location>
</feature>
<dbReference type="InterPro" id="IPR002528">
    <property type="entry name" value="MATE_fam"/>
</dbReference>
<organism evidence="7 8">
    <name type="scientific">Clavibacter nebraskensis</name>
    <dbReference type="NCBI Taxonomy" id="31963"/>
    <lineage>
        <taxon>Bacteria</taxon>
        <taxon>Bacillati</taxon>
        <taxon>Actinomycetota</taxon>
        <taxon>Actinomycetes</taxon>
        <taxon>Micrococcales</taxon>
        <taxon>Microbacteriaceae</taxon>
        <taxon>Clavibacter</taxon>
    </lineage>
</organism>
<reference evidence="7" key="1">
    <citation type="submission" date="2021-11" db="EMBL/GenBank/DDBJ databases">
        <authorList>
            <person name="Li G."/>
            <person name="Jia Q."/>
            <person name="Yang F."/>
            <person name="Zhang C."/>
            <person name="Singh A."/>
            <person name="Lorenz A.J."/>
            <person name="Jackson-Ziems T."/>
            <person name="Vidaver A."/>
            <person name="Alfano J.R."/>
        </authorList>
    </citation>
    <scope>NUCLEOTIDE SEQUENCE</scope>
    <source>
        <strain evidence="7">CNK-2</strain>
    </source>
</reference>